<proteinExistence type="predicted"/>
<evidence type="ECO:0000256" key="1">
    <source>
        <dbReference type="SAM" id="MobiDB-lite"/>
    </source>
</evidence>
<dbReference type="HOGENOM" id="CLU_1293141_0_0_4"/>
<evidence type="ECO:0000313" key="4">
    <source>
        <dbReference type="Proteomes" id="UP000000366"/>
    </source>
</evidence>
<dbReference type="RefSeq" id="WP_011831555.1">
    <property type="nucleotide sequence ID" value="NC_008826.1"/>
</dbReference>
<protein>
    <submittedName>
        <fullName evidence="3">Uncharacterized protein</fullName>
    </submittedName>
</protein>
<feature type="signal peptide" evidence="2">
    <location>
        <begin position="1"/>
        <end position="24"/>
    </location>
</feature>
<feature type="region of interest" description="Disordered" evidence="1">
    <location>
        <begin position="189"/>
        <end position="213"/>
    </location>
</feature>
<keyword evidence="2" id="KW-0732">Signal</keyword>
<feature type="chain" id="PRO_5002646322" evidence="2">
    <location>
        <begin position="25"/>
        <end position="213"/>
    </location>
</feature>
<organism evidence="3 4">
    <name type="scientific">Methylibium petroleiphilum (strain ATCC BAA-1232 / LMG 22953 / PM1)</name>
    <dbReference type="NCBI Taxonomy" id="420662"/>
    <lineage>
        <taxon>Bacteria</taxon>
        <taxon>Pseudomonadati</taxon>
        <taxon>Pseudomonadota</taxon>
        <taxon>Betaproteobacteria</taxon>
        <taxon>Burkholderiales</taxon>
        <taxon>Sphaerotilaceae</taxon>
        <taxon>Methylibium</taxon>
    </lineage>
</organism>
<reference evidence="3 4" key="1">
    <citation type="journal article" date="2007" name="J. Bacteriol.">
        <title>Whole-genome analysis of the methyl tert-butyl ether-degrading beta-proteobacterium Methylibium petroleiphilum PM1.</title>
        <authorList>
            <person name="Kane S.R."/>
            <person name="Chakicherla A.Y."/>
            <person name="Chain P.S.G."/>
            <person name="Schmidt R."/>
            <person name="Shin M.W."/>
            <person name="Legler T.C."/>
            <person name="Scow K.M."/>
            <person name="Larimer F.W."/>
            <person name="Lucas S.M."/>
            <person name="Richardson P.M."/>
            <person name="Hristova K.R."/>
        </authorList>
    </citation>
    <scope>NUCLEOTIDE SEQUENCE [LARGE SCALE GENOMIC DNA]</scope>
    <source>
        <strain evidence="4">ATCC BAA-1232 / LMG 22953 / PM1</strain>
        <plasmid evidence="3 4">RPME01</plasmid>
    </source>
</reference>
<gene>
    <name evidence="3" type="ordered locus">Mpe_B0162</name>
</gene>
<keyword evidence="3" id="KW-0614">Plasmid</keyword>
<keyword evidence="4" id="KW-1185">Reference proteome</keyword>
<geneLocation type="plasmid" evidence="3 4">
    <name>RPME01</name>
</geneLocation>
<dbReference type="EMBL" id="CP000556">
    <property type="protein sequence ID" value="ABM96940.1"/>
    <property type="molecule type" value="Genomic_DNA"/>
</dbReference>
<dbReference type="AlphaFoldDB" id="A2SN01"/>
<accession>A2SN01</accession>
<evidence type="ECO:0000256" key="2">
    <source>
        <dbReference type="SAM" id="SignalP"/>
    </source>
</evidence>
<sequence>MRQVLLTTLLAISGALFGPSVAQAQTCGLLADPNNPACKGGTASPATPGAAAPAAAAATATDPRQAPGMGQKVCAFFDTKTNRCLTVRPDTKAYDSAVQTGIEAAMMGMQIQQDAIYRAGQMGVLGGFGRQAQGQAGAPLPQMPQGVTLPGATLPGVGLTVPGAAPESAAARQTSDSPLVACARQRITQAEKASGRPATPDEVAAAMRSCDTP</sequence>
<evidence type="ECO:0000313" key="3">
    <source>
        <dbReference type="EMBL" id="ABM96940.1"/>
    </source>
</evidence>
<name>A2SN01_METPP</name>
<dbReference type="KEGG" id="mpt:Mpe_B0162"/>
<dbReference type="Proteomes" id="UP000000366">
    <property type="component" value="Plasmid RPME01"/>
</dbReference>